<evidence type="ECO:0000259" key="6">
    <source>
        <dbReference type="Pfam" id="PF00345"/>
    </source>
</evidence>
<reference evidence="8 11" key="2">
    <citation type="submission" date="2021-01" db="EMBL/GenBank/DDBJ databases">
        <title>Antibiotic resistance and phylogeny of Pseudomonas spp. isolated over three decades from chicken meat in the Norwegian food chain.</title>
        <authorList>
            <person name="Moen B."/>
        </authorList>
    </citation>
    <scope>NUCLEOTIDE SEQUENCE [LARGE SCALE GENOMIC DNA]</scope>
    <source>
        <strain evidence="8 11">MF6766</strain>
    </source>
</reference>
<dbReference type="InterPro" id="IPR050643">
    <property type="entry name" value="Periplasmic_pilus_chap"/>
</dbReference>
<keyword evidence="4" id="KW-0574">Periplasm</keyword>
<evidence type="ECO:0000259" key="7">
    <source>
        <dbReference type="Pfam" id="PF02753"/>
    </source>
</evidence>
<protein>
    <submittedName>
        <fullName evidence="9">Fimbria/pilus periplasmic chaperone</fullName>
    </submittedName>
</protein>
<dbReference type="EMBL" id="VOIW01000005">
    <property type="protein sequence ID" value="MRJ38987.1"/>
    <property type="molecule type" value="Genomic_DNA"/>
</dbReference>
<dbReference type="InterPro" id="IPR016148">
    <property type="entry name" value="Pili_assmbl_chaperone_C"/>
</dbReference>
<dbReference type="InterPro" id="IPR013783">
    <property type="entry name" value="Ig-like_fold"/>
</dbReference>
<dbReference type="PANTHER" id="PTHR30251:SF2">
    <property type="entry name" value="FIMBRIAL CHAPERONE YADV-RELATED"/>
    <property type="match status" value="1"/>
</dbReference>
<feature type="domain" description="Pili assembly chaperone N-terminal" evidence="6">
    <location>
        <begin position="26"/>
        <end position="147"/>
    </location>
</feature>
<dbReference type="InterPro" id="IPR016147">
    <property type="entry name" value="Pili_assmbl_chaperone_N"/>
</dbReference>
<dbReference type="PRINTS" id="PR00969">
    <property type="entry name" value="CHAPERONPILI"/>
</dbReference>
<comment type="caution">
    <text evidence="9">The sequence shown here is derived from an EMBL/GenBank/DDBJ whole genome shotgun (WGS) entry which is preliminary data.</text>
</comment>
<gene>
    <name evidence="9" type="ORF">FRT59_18720</name>
    <name evidence="8" type="ORF">JJD71_00980</name>
</gene>
<keyword evidence="3" id="KW-0732">Signal</keyword>
<proteinExistence type="inferred from homology"/>
<dbReference type="InterPro" id="IPR008962">
    <property type="entry name" value="PapD-like_sf"/>
</dbReference>
<comment type="subcellular location">
    <subcellularLocation>
        <location evidence="1">Periplasm</location>
    </subcellularLocation>
</comment>
<dbReference type="PANTHER" id="PTHR30251">
    <property type="entry name" value="PILUS ASSEMBLY CHAPERONE"/>
    <property type="match status" value="1"/>
</dbReference>
<accession>A0A5P1DEP7</accession>
<dbReference type="GO" id="GO:0030288">
    <property type="term" value="C:outer membrane-bounded periplasmic space"/>
    <property type="evidence" value="ECO:0007669"/>
    <property type="project" value="InterPro"/>
</dbReference>
<keyword evidence="11" id="KW-1185">Reference proteome</keyword>
<sequence>MRASGVLRAVLSLIVAVQVLPANGEIVIDRTRIIYAAAASGVTVNLRNEADGPRLVQVWIDEGDPQAPPELSDVPFTVTPPILKLEAGKAKALRVVYHAAQRPAMTPSQESVYWLNVLGIRPSAETNNHLQFAFRTRIKLFLRPDGLPGRVEDAVQALQWRLDNDKPVLLVRNPGAYHVTLSSIVLLHEGSEYRSEDPPMLLPQTAVAIAMPGRETPWQGPATLRFTTLDDHGTTREHGVALSPMR</sequence>
<evidence type="ECO:0000256" key="2">
    <source>
        <dbReference type="ARBA" id="ARBA00007399"/>
    </source>
</evidence>
<evidence type="ECO:0000256" key="4">
    <source>
        <dbReference type="ARBA" id="ARBA00022764"/>
    </source>
</evidence>
<dbReference type="OrthoDB" id="9131059at2"/>
<evidence type="ECO:0000313" key="8">
    <source>
        <dbReference type="EMBL" id="MBK3457636.1"/>
    </source>
</evidence>
<dbReference type="Pfam" id="PF00345">
    <property type="entry name" value="PapD_N"/>
    <property type="match status" value="1"/>
</dbReference>
<evidence type="ECO:0000313" key="10">
    <source>
        <dbReference type="Proteomes" id="UP000408764"/>
    </source>
</evidence>
<reference evidence="9 10" key="1">
    <citation type="submission" date="2019-08" db="EMBL/GenBank/DDBJ databases">
        <title>Pseudomonas haemolytica sp. nov. isolated from raw milk and skim milk concentrate.</title>
        <authorList>
            <person name="Hofmann K."/>
            <person name="Huptas C."/>
            <person name="Doll E."/>
            <person name="Scherer S."/>
            <person name="Wenning M."/>
        </authorList>
    </citation>
    <scope>NUCLEOTIDE SEQUENCE [LARGE SCALE GENOMIC DNA]</scope>
    <source>
        <strain evidence="9 10">DSM 108987</strain>
    </source>
</reference>
<dbReference type="InterPro" id="IPR001829">
    <property type="entry name" value="Pili_assmbl_chaperone_bac"/>
</dbReference>
<dbReference type="SUPFAM" id="SSF49584">
    <property type="entry name" value="Periplasmic chaperone C-domain"/>
    <property type="match status" value="1"/>
</dbReference>
<dbReference type="Proteomes" id="UP000408764">
    <property type="component" value="Unassembled WGS sequence"/>
</dbReference>
<name>A0A5P1DEP7_9PSED</name>
<evidence type="ECO:0000256" key="1">
    <source>
        <dbReference type="ARBA" id="ARBA00004418"/>
    </source>
</evidence>
<organism evidence="9 10">
    <name type="scientific">Pseudomonas haemolytica</name>
    <dbReference type="NCBI Taxonomy" id="2600065"/>
    <lineage>
        <taxon>Bacteria</taxon>
        <taxon>Pseudomonadati</taxon>
        <taxon>Pseudomonadota</taxon>
        <taxon>Gammaproteobacteria</taxon>
        <taxon>Pseudomonadales</taxon>
        <taxon>Pseudomonadaceae</taxon>
        <taxon>Pseudomonas</taxon>
    </lineage>
</organism>
<evidence type="ECO:0000256" key="3">
    <source>
        <dbReference type="ARBA" id="ARBA00022729"/>
    </source>
</evidence>
<evidence type="ECO:0000256" key="5">
    <source>
        <dbReference type="ARBA" id="ARBA00023186"/>
    </source>
</evidence>
<evidence type="ECO:0000313" key="9">
    <source>
        <dbReference type="EMBL" id="MRJ38987.1"/>
    </source>
</evidence>
<dbReference type="Proteomes" id="UP000620382">
    <property type="component" value="Unassembled WGS sequence"/>
</dbReference>
<dbReference type="GO" id="GO:0071555">
    <property type="term" value="P:cell wall organization"/>
    <property type="evidence" value="ECO:0007669"/>
    <property type="project" value="InterPro"/>
</dbReference>
<keyword evidence="5" id="KW-0143">Chaperone</keyword>
<comment type="similarity">
    <text evidence="2">Belongs to the periplasmic pilus chaperone family.</text>
</comment>
<feature type="domain" description="Pili assembly chaperone C-terminal" evidence="7">
    <location>
        <begin position="171"/>
        <end position="235"/>
    </location>
</feature>
<dbReference type="SUPFAM" id="SSF49354">
    <property type="entry name" value="PapD-like"/>
    <property type="match status" value="1"/>
</dbReference>
<dbReference type="RefSeq" id="WP_153871941.1">
    <property type="nucleotide sequence ID" value="NZ_JAEKCT010000005.1"/>
</dbReference>
<dbReference type="InterPro" id="IPR036316">
    <property type="entry name" value="Pili_assmbl_chap_C_dom_sf"/>
</dbReference>
<dbReference type="AlphaFoldDB" id="A0A5P1DEP7"/>
<dbReference type="Pfam" id="PF02753">
    <property type="entry name" value="PapD_C"/>
    <property type="match status" value="1"/>
</dbReference>
<dbReference type="Gene3D" id="2.60.40.10">
    <property type="entry name" value="Immunoglobulins"/>
    <property type="match status" value="2"/>
</dbReference>
<dbReference type="EMBL" id="JAENSR010000001">
    <property type="protein sequence ID" value="MBK3457636.1"/>
    <property type="molecule type" value="Genomic_DNA"/>
</dbReference>
<evidence type="ECO:0000313" key="11">
    <source>
        <dbReference type="Proteomes" id="UP000620382"/>
    </source>
</evidence>